<feature type="non-terminal residue" evidence="1">
    <location>
        <position position="1"/>
    </location>
</feature>
<dbReference type="STRING" id="5098.A0A507QRC6"/>
<dbReference type="Proteomes" id="UP000319663">
    <property type="component" value="Unassembled WGS sequence"/>
</dbReference>
<evidence type="ECO:0008006" key="3">
    <source>
        <dbReference type="Google" id="ProtNLM"/>
    </source>
</evidence>
<organism evidence="1 2">
    <name type="scientific">Monascus purpureus</name>
    <name type="common">Red mold</name>
    <name type="synonym">Monascus anka</name>
    <dbReference type="NCBI Taxonomy" id="5098"/>
    <lineage>
        <taxon>Eukaryota</taxon>
        <taxon>Fungi</taxon>
        <taxon>Dikarya</taxon>
        <taxon>Ascomycota</taxon>
        <taxon>Pezizomycotina</taxon>
        <taxon>Eurotiomycetes</taxon>
        <taxon>Eurotiomycetidae</taxon>
        <taxon>Eurotiales</taxon>
        <taxon>Aspergillaceae</taxon>
        <taxon>Monascus</taxon>
    </lineage>
</organism>
<accession>A0A507QRC6</accession>
<protein>
    <recommendedName>
        <fullName evidence="3">Phytanoyl-CoA dioxygenase</fullName>
    </recommendedName>
</protein>
<dbReference type="EMBL" id="VIFY01000088">
    <property type="protein sequence ID" value="TQB71146.1"/>
    <property type="molecule type" value="Genomic_DNA"/>
</dbReference>
<dbReference type="AlphaFoldDB" id="A0A507QRC6"/>
<name>A0A507QRC6_MONPU</name>
<dbReference type="PANTHER" id="PTHR21308">
    <property type="entry name" value="PHYTANOYL-COA ALPHA-HYDROXYLASE"/>
    <property type="match status" value="1"/>
</dbReference>
<dbReference type="Gene3D" id="2.60.120.620">
    <property type="entry name" value="q2cbj1_9rhob like domain"/>
    <property type="match status" value="1"/>
</dbReference>
<gene>
    <name evidence="1" type="ORF">MPDQ_007802</name>
</gene>
<dbReference type="SUPFAM" id="SSF51197">
    <property type="entry name" value="Clavaminate synthase-like"/>
    <property type="match status" value="1"/>
</dbReference>
<dbReference type="InterPro" id="IPR008775">
    <property type="entry name" value="Phytyl_CoA_dOase-like"/>
</dbReference>
<dbReference type="GO" id="GO:0048244">
    <property type="term" value="F:phytanoyl-CoA dioxygenase activity"/>
    <property type="evidence" value="ECO:0007669"/>
    <property type="project" value="InterPro"/>
</dbReference>
<proteinExistence type="predicted"/>
<keyword evidence="2" id="KW-1185">Reference proteome</keyword>
<reference evidence="1 2" key="1">
    <citation type="submission" date="2019-06" db="EMBL/GenBank/DDBJ databases">
        <title>Wine fermentation using esterase from Monascus purpureus.</title>
        <authorList>
            <person name="Geng C."/>
            <person name="Zhang Y."/>
        </authorList>
    </citation>
    <scope>NUCLEOTIDE SEQUENCE [LARGE SCALE GENOMIC DNA]</scope>
    <source>
        <strain evidence="1">HQ1</strain>
    </source>
</reference>
<comment type="caution">
    <text evidence="1">The sequence shown here is derived from an EMBL/GenBank/DDBJ whole genome shotgun (WGS) entry which is preliminary data.</text>
</comment>
<evidence type="ECO:0000313" key="2">
    <source>
        <dbReference type="Proteomes" id="UP000319663"/>
    </source>
</evidence>
<dbReference type="Pfam" id="PF05721">
    <property type="entry name" value="PhyH"/>
    <property type="match status" value="1"/>
</dbReference>
<dbReference type="InterPro" id="IPR047128">
    <property type="entry name" value="PhyH"/>
</dbReference>
<dbReference type="GO" id="GO:0001561">
    <property type="term" value="P:fatty acid alpha-oxidation"/>
    <property type="evidence" value="ECO:0007669"/>
    <property type="project" value="InterPro"/>
</dbReference>
<evidence type="ECO:0000313" key="1">
    <source>
        <dbReference type="EMBL" id="TQB71146.1"/>
    </source>
</evidence>
<sequence>VSVEQLLDCCSFYKVNGNWIPAAFSHVSIQLPRLFPRGTKPSIDEFRELCRRLTSPTTYPRATAIQHNIPIYDLSTTANPSEALSRDLQDEWHHILYAGPGIVVLKGMYSPQRYGTILELTNAAFQRIVDRENAQSSKRGDHFAAAGSNDRIWNSFSKHALEDAHSFVEYYSNPWLALVCEAWLGPGYRVTAQMNAVKPGGAAQNPHRDYHLGFQDSNACARFPLATQIASQLLTLQGAVAHTNMPIDSGPTRFLPFSQLFESGYLAYRLKEFQDFFQEHYVALPLELGDAVFFNPALFHAAGANSTRDFSRKANLLQISSAFGKPMESIDTLPLVKHTWDVLTAKYGAEGLSTGVKAFISAIGEGYPFPTNLDNRPPAPNGMAPSSEQDVILQALKEGWDRERVVGELKKMRRDSAA</sequence>
<dbReference type="PANTHER" id="PTHR21308:SF8">
    <property type="entry name" value="PHYTANOYL-COA DIOXYGENASE FAMILY PROTEIN (AFU_ORTHOLOGUE AFUA_2G09620)"/>
    <property type="match status" value="1"/>
</dbReference>